<evidence type="ECO:0000259" key="8">
    <source>
        <dbReference type="PROSITE" id="PS50110"/>
    </source>
</evidence>
<keyword evidence="2" id="KW-0805">Transcription regulation</keyword>
<feature type="domain" description="Response regulatory" evidence="8">
    <location>
        <begin position="2"/>
        <end position="120"/>
    </location>
</feature>
<sequence length="250" mass="29125">MKILIIDDEFYIVEDIRLNTDWEKLGISEQYTAHSVQEAKNVILLHPDMDIVLTDIEMPKGNGFDFVRWLHEKNLNPVILLLTGHERFDYAHSAIELHLQEYLTKPVDIASMEIALAKAVKESKRRKVYPELFKLDREEESTETTIELIQACIRKNLSSPDLNRQLIAQFVHMNPDYISAIFSKKSGESLTSFILKERLKAAKVMLATTDYSIQEISYRTGFSTPSYFQRQFKKNEGITPKKYRMDEKMN</sequence>
<evidence type="ECO:0000256" key="3">
    <source>
        <dbReference type="ARBA" id="ARBA00023125"/>
    </source>
</evidence>
<comment type="caution">
    <text evidence="9">The sequence shown here is derived from an EMBL/GenBank/DDBJ whole genome shotgun (WGS) entry which is preliminary data.</text>
</comment>
<protein>
    <recommendedName>
        <fullName evidence="1">Stage 0 sporulation protein A homolog</fullName>
    </recommendedName>
</protein>
<dbReference type="InterPro" id="IPR009057">
    <property type="entry name" value="Homeodomain-like_sf"/>
</dbReference>
<dbReference type="EMBL" id="QVLU01000010">
    <property type="protein sequence ID" value="RGE71467.1"/>
    <property type="molecule type" value="Genomic_DNA"/>
</dbReference>
<dbReference type="Proteomes" id="UP000261166">
    <property type="component" value="Unassembled WGS sequence"/>
</dbReference>
<dbReference type="PROSITE" id="PS50110">
    <property type="entry name" value="RESPONSE_REGULATORY"/>
    <property type="match status" value="1"/>
</dbReference>
<dbReference type="PANTHER" id="PTHR43280">
    <property type="entry name" value="ARAC-FAMILY TRANSCRIPTIONAL REGULATOR"/>
    <property type="match status" value="1"/>
</dbReference>
<evidence type="ECO:0000256" key="4">
    <source>
        <dbReference type="ARBA" id="ARBA00023163"/>
    </source>
</evidence>
<dbReference type="GO" id="GO:0043565">
    <property type="term" value="F:sequence-specific DNA binding"/>
    <property type="evidence" value="ECO:0007669"/>
    <property type="project" value="InterPro"/>
</dbReference>
<evidence type="ECO:0000256" key="1">
    <source>
        <dbReference type="ARBA" id="ARBA00018672"/>
    </source>
</evidence>
<dbReference type="InterPro" id="IPR018060">
    <property type="entry name" value="HTH_AraC"/>
</dbReference>
<dbReference type="CDD" id="cd17536">
    <property type="entry name" value="REC_YesN-like"/>
    <property type="match status" value="1"/>
</dbReference>
<proteinExistence type="predicted"/>
<reference evidence="9 10" key="1">
    <citation type="submission" date="2018-08" db="EMBL/GenBank/DDBJ databases">
        <title>A genome reference for cultivated species of the human gut microbiota.</title>
        <authorList>
            <person name="Zou Y."/>
            <person name="Xue W."/>
            <person name="Luo G."/>
        </authorList>
    </citation>
    <scope>NUCLEOTIDE SEQUENCE [LARGE SCALE GENOMIC DNA]</scope>
    <source>
        <strain evidence="9 10">AF26-4BH</strain>
    </source>
</reference>
<keyword evidence="4" id="KW-0804">Transcription</keyword>
<dbReference type="SUPFAM" id="SSF46689">
    <property type="entry name" value="Homeodomain-like"/>
    <property type="match status" value="1"/>
</dbReference>
<comment type="function">
    <text evidence="5">May play the central regulatory role in sporulation. It may be an element of the effector pathway responsible for the activation of sporulation genes in response to nutritional stress. Spo0A may act in concert with spo0H (a sigma factor) to control the expression of some genes that are critical to the sporulation process.</text>
</comment>
<name>A0A3E3IWL5_9FIRM</name>
<dbReference type="InterPro" id="IPR001789">
    <property type="entry name" value="Sig_transdc_resp-reg_receiver"/>
</dbReference>
<accession>A0A3E3IWL5</accession>
<feature type="domain" description="HTH araC/xylS-type" evidence="7">
    <location>
        <begin position="147"/>
        <end position="246"/>
    </location>
</feature>
<dbReference type="InterPro" id="IPR020449">
    <property type="entry name" value="Tscrpt_reg_AraC-type_HTH"/>
</dbReference>
<dbReference type="Gene3D" id="3.40.50.2300">
    <property type="match status" value="1"/>
</dbReference>
<dbReference type="SMART" id="SM00448">
    <property type="entry name" value="REC"/>
    <property type="match status" value="1"/>
</dbReference>
<keyword evidence="3 9" id="KW-0238">DNA-binding</keyword>
<dbReference type="SUPFAM" id="SSF52172">
    <property type="entry name" value="CheY-like"/>
    <property type="match status" value="1"/>
</dbReference>
<dbReference type="Pfam" id="PF12833">
    <property type="entry name" value="HTH_18"/>
    <property type="match status" value="1"/>
</dbReference>
<evidence type="ECO:0000313" key="10">
    <source>
        <dbReference type="Proteomes" id="UP000261166"/>
    </source>
</evidence>
<feature type="modified residue" description="4-aspartylphosphate" evidence="6">
    <location>
        <position position="55"/>
    </location>
</feature>
<dbReference type="PANTHER" id="PTHR43280:SF2">
    <property type="entry name" value="HTH-TYPE TRANSCRIPTIONAL REGULATOR EXSA"/>
    <property type="match status" value="1"/>
</dbReference>
<dbReference type="GO" id="GO:0003700">
    <property type="term" value="F:DNA-binding transcription factor activity"/>
    <property type="evidence" value="ECO:0007669"/>
    <property type="project" value="InterPro"/>
</dbReference>
<dbReference type="OrthoDB" id="1974963at2"/>
<keyword evidence="6" id="KW-0597">Phosphoprotein</keyword>
<dbReference type="SMART" id="SM00342">
    <property type="entry name" value="HTH_ARAC"/>
    <property type="match status" value="1"/>
</dbReference>
<dbReference type="InterPro" id="IPR018062">
    <property type="entry name" value="HTH_AraC-typ_CS"/>
</dbReference>
<dbReference type="AlphaFoldDB" id="A0A3E3IWL5"/>
<dbReference type="Pfam" id="PF00072">
    <property type="entry name" value="Response_reg"/>
    <property type="match status" value="1"/>
</dbReference>
<dbReference type="PROSITE" id="PS00041">
    <property type="entry name" value="HTH_ARAC_FAMILY_1"/>
    <property type="match status" value="1"/>
</dbReference>
<evidence type="ECO:0000256" key="6">
    <source>
        <dbReference type="PROSITE-ProRule" id="PRU00169"/>
    </source>
</evidence>
<dbReference type="Gene3D" id="1.10.10.60">
    <property type="entry name" value="Homeodomain-like"/>
    <property type="match status" value="2"/>
</dbReference>
<dbReference type="PRINTS" id="PR00032">
    <property type="entry name" value="HTHARAC"/>
</dbReference>
<evidence type="ECO:0000256" key="2">
    <source>
        <dbReference type="ARBA" id="ARBA00023015"/>
    </source>
</evidence>
<evidence type="ECO:0000313" key="9">
    <source>
        <dbReference type="EMBL" id="RGE71467.1"/>
    </source>
</evidence>
<gene>
    <name evidence="9" type="ORF">DWY69_12750</name>
</gene>
<evidence type="ECO:0000256" key="5">
    <source>
        <dbReference type="ARBA" id="ARBA00024867"/>
    </source>
</evidence>
<organism evidence="9 10">
    <name type="scientific">Eisenbergiella massiliensis</name>
    <dbReference type="NCBI Taxonomy" id="1720294"/>
    <lineage>
        <taxon>Bacteria</taxon>
        <taxon>Bacillati</taxon>
        <taxon>Bacillota</taxon>
        <taxon>Clostridia</taxon>
        <taxon>Lachnospirales</taxon>
        <taxon>Lachnospiraceae</taxon>
        <taxon>Eisenbergiella</taxon>
    </lineage>
</organism>
<dbReference type="InterPro" id="IPR011006">
    <property type="entry name" value="CheY-like_superfamily"/>
</dbReference>
<dbReference type="GO" id="GO:0000160">
    <property type="term" value="P:phosphorelay signal transduction system"/>
    <property type="evidence" value="ECO:0007669"/>
    <property type="project" value="InterPro"/>
</dbReference>
<dbReference type="RefSeq" id="WP_025491605.1">
    <property type="nucleotide sequence ID" value="NZ_JBKVAZ010000017.1"/>
</dbReference>
<dbReference type="PROSITE" id="PS01124">
    <property type="entry name" value="HTH_ARAC_FAMILY_2"/>
    <property type="match status" value="1"/>
</dbReference>
<evidence type="ECO:0000259" key="7">
    <source>
        <dbReference type="PROSITE" id="PS01124"/>
    </source>
</evidence>